<organism evidence="2 3">
    <name type="scientific">Morchella conica CCBAS932</name>
    <dbReference type="NCBI Taxonomy" id="1392247"/>
    <lineage>
        <taxon>Eukaryota</taxon>
        <taxon>Fungi</taxon>
        <taxon>Dikarya</taxon>
        <taxon>Ascomycota</taxon>
        <taxon>Pezizomycotina</taxon>
        <taxon>Pezizomycetes</taxon>
        <taxon>Pezizales</taxon>
        <taxon>Morchellaceae</taxon>
        <taxon>Morchella</taxon>
    </lineage>
</organism>
<feature type="compositionally biased region" description="Low complexity" evidence="1">
    <location>
        <begin position="69"/>
        <end position="81"/>
    </location>
</feature>
<evidence type="ECO:0000256" key="1">
    <source>
        <dbReference type="SAM" id="MobiDB-lite"/>
    </source>
</evidence>
<evidence type="ECO:0000313" key="3">
    <source>
        <dbReference type="Proteomes" id="UP000277580"/>
    </source>
</evidence>
<name>A0A3N4KI74_9PEZI</name>
<dbReference type="OrthoDB" id="5355526at2759"/>
<dbReference type="InParanoid" id="A0A3N4KI74"/>
<evidence type="ECO:0000313" key="2">
    <source>
        <dbReference type="EMBL" id="RPB08071.1"/>
    </source>
</evidence>
<proteinExistence type="predicted"/>
<dbReference type="EMBL" id="ML119169">
    <property type="protein sequence ID" value="RPB08071.1"/>
    <property type="molecule type" value="Genomic_DNA"/>
</dbReference>
<protein>
    <submittedName>
        <fullName evidence="2">Uncharacterized protein</fullName>
    </submittedName>
</protein>
<accession>A0A3N4KI74</accession>
<dbReference type="AlphaFoldDB" id="A0A3N4KI74"/>
<feature type="region of interest" description="Disordered" evidence="1">
    <location>
        <begin position="49"/>
        <end position="81"/>
    </location>
</feature>
<dbReference type="Proteomes" id="UP000277580">
    <property type="component" value="Unassembled WGS sequence"/>
</dbReference>
<reference evidence="2 3" key="1">
    <citation type="journal article" date="2018" name="Nat. Ecol. Evol.">
        <title>Pezizomycetes genomes reveal the molecular basis of ectomycorrhizal truffle lifestyle.</title>
        <authorList>
            <person name="Murat C."/>
            <person name="Payen T."/>
            <person name="Noel B."/>
            <person name="Kuo A."/>
            <person name="Morin E."/>
            <person name="Chen J."/>
            <person name="Kohler A."/>
            <person name="Krizsan K."/>
            <person name="Balestrini R."/>
            <person name="Da Silva C."/>
            <person name="Montanini B."/>
            <person name="Hainaut M."/>
            <person name="Levati E."/>
            <person name="Barry K.W."/>
            <person name="Belfiori B."/>
            <person name="Cichocki N."/>
            <person name="Clum A."/>
            <person name="Dockter R.B."/>
            <person name="Fauchery L."/>
            <person name="Guy J."/>
            <person name="Iotti M."/>
            <person name="Le Tacon F."/>
            <person name="Lindquist E.A."/>
            <person name="Lipzen A."/>
            <person name="Malagnac F."/>
            <person name="Mello A."/>
            <person name="Molinier V."/>
            <person name="Miyauchi S."/>
            <person name="Poulain J."/>
            <person name="Riccioni C."/>
            <person name="Rubini A."/>
            <person name="Sitrit Y."/>
            <person name="Splivallo R."/>
            <person name="Traeger S."/>
            <person name="Wang M."/>
            <person name="Zifcakova L."/>
            <person name="Wipf D."/>
            <person name="Zambonelli A."/>
            <person name="Paolocci F."/>
            <person name="Nowrousian M."/>
            <person name="Ottonello S."/>
            <person name="Baldrian P."/>
            <person name="Spatafora J.W."/>
            <person name="Henrissat B."/>
            <person name="Nagy L.G."/>
            <person name="Aury J.M."/>
            <person name="Wincker P."/>
            <person name="Grigoriev I.V."/>
            <person name="Bonfante P."/>
            <person name="Martin F.M."/>
        </authorList>
    </citation>
    <scope>NUCLEOTIDE SEQUENCE [LARGE SCALE GENOMIC DNA]</scope>
    <source>
        <strain evidence="2 3">CCBAS932</strain>
    </source>
</reference>
<gene>
    <name evidence="2" type="ORF">P167DRAFT_539587</name>
</gene>
<sequence length="81" mass="8849">MCIRITERYAVCKCTYFTHGIDQCQSVGRQGHNIQEKTVLVGYACQHHSPNHGPHGPPARIGILPDLVSSSSSSSSGYSYQ</sequence>
<keyword evidence="3" id="KW-1185">Reference proteome</keyword>